<feature type="compositionally biased region" description="Polar residues" evidence="1">
    <location>
        <begin position="309"/>
        <end position="319"/>
    </location>
</feature>
<sequence length="332" mass="37629">MRRAALAEHHRLSPIQIDTPDMPLLIFALAFMDDTTWAAPSQQNLQDIVTIATGFFELNSIKINPKKTELLVINSDLPEKTIQLGDDTIKALELTTAARMLGEFDRVVGHYTRTIRQKVGLARGTPNSILYHRRFYGLRHLRDVQDEEQISTALLRHNDHGLVGRVMTAREMAHQIECRLTVPSVECPAVGAQFIKHNFLGHVCQLLQERQLELRRPVSNEDDNPLIAAVLPPKAYHNIVNQLYKDNVARVRDVSTADCSGLEPWSNLRRRLDITGAPRRWYRELQWHICESNTGKIGVDNTLPLQAPEDNTNNLSQIEGDNNNNGQDDNSD</sequence>
<accession>A0A9P6UI94</accession>
<evidence type="ECO:0000313" key="2">
    <source>
        <dbReference type="EMBL" id="KAG0302303.1"/>
    </source>
</evidence>
<dbReference type="OrthoDB" id="2435398at2759"/>
<comment type="caution">
    <text evidence="2">The sequence shown here is derived from an EMBL/GenBank/DDBJ whole genome shotgun (WGS) entry which is preliminary data.</text>
</comment>
<dbReference type="Proteomes" id="UP000738325">
    <property type="component" value="Unassembled WGS sequence"/>
</dbReference>
<protein>
    <recommendedName>
        <fullName evidence="4">Reverse transcriptase domain-containing protein</fullName>
    </recommendedName>
</protein>
<evidence type="ECO:0000256" key="1">
    <source>
        <dbReference type="SAM" id="MobiDB-lite"/>
    </source>
</evidence>
<feature type="non-terminal residue" evidence="2">
    <location>
        <position position="1"/>
    </location>
</feature>
<reference evidence="2" key="1">
    <citation type="journal article" date="2020" name="Fungal Divers.">
        <title>Resolving the Mortierellaceae phylogeny through synthesis of multi-gene phylogenetics and phylogenomics.</title>
        <authorList>
            <person name="Vandepol N."/>
            <person name="Liber J."/>
            <person name="Desiro A."/>
            <person name="Na H."/>
            <person name="Kennedy M."/>
            <person name="Barry K."/>
            <person name="Grigoriev I.V."/>
            <person name="Miller A.N."/>
            <person name="O'Donnell K."/>
            <person name="Stajich J.E."/>
            <person name="Bonito G."/>
        </authorList>
    </citation>
    <scope>NUCLEOTIDE SEQUENCE</scope>
    <source>
        <strain evidence="2">REB-010B</strain>
    </source>
</reference>
<feature type="compositionally biased region" description="Low complexity" evidence="1">
    <location>
        <begin position="320"/>
        <end position="332"/>
    </location>
</feature>
<evidence type="ECO:0008006" key="4">
    <source>
        <dbReference type="Google" id="ProtNLM"/>
    </source>
</evidence>
<proteinExistence type="predicted"/>
<gene>
    <name evidence="2" type="ORF">BGZ99_003128</name>
</gene>
<dbReference type="EMBL" id="JAAAIP010002009">
    <property type="protein sequence ID" value="KAG0302303.1"/>
    <property type="molecule type" value="Genomic_DNA"/>
</dbReference>
<keyword evidence="3" id="KW-1185">Reference proteome</keyword>
<organism evidence="2 3">
    <name type="scientific">Dissophora globulifera</name>
    <dbReference type="NCBI Taxonomy" id="979702"/>
    <lineage>
        <taxon>Eukaryota</taxon>
        <taxon>Fungi</taxon>
        <taxon>Fungi incertae sedis</taxon>
        <taxon>Mucoromycota</taxon>
        <taxon>Mortierellomycotina</taxon>
        <taxon>Mortierellomycetes</taxon>
        <taxon>Mortierellales</taxon>
        <taxon>Mortierellaceae</taxon>
        <taxon>Dissophora</taxon>
    </lineage>
</organism>
<feature type="region of interest" description="Disordered" evidence="1">
    <location>
        <begin position="300"/>
        <end position="332"/>
    </location>
</feature>
<dbReference type="AlphaFoldDB" id="A0A9P6UI94"/>
<evidence type="ECO:0000313" key="3">
    <source>
        <dbReference type="Proteomes" id="UP000738325"/>
    </source>
</evidence>
<name>A0A9P6UI94_9FUNG</name>